<keyword evidence="8" id="KW-1185">Reference proteome</keyword>
<feature type="active site" description="Nucleophile" evidence="4">
    <location>
        <position position="36"/>
    </location>
</feature>
<dbReference type="PIRSF" id="PIRSF000077">
    <property type="entry name" value="Thioredoxin"/>
    <property type="match status" value="1"/>
</dbReference>
<dbReference type="GO" id="GO:0015035">
    <property type="term" value="F:protein-disulfide reductase activity"/>
    <property type="evidence" value="ECO:0007669"/>
    <property type="project" value="InterPro"/>
</dbReference>
<keyword evidence="2 5" id="KW-1015">Disulfide bond</keyword>
<dbReference type="Proteomes" id="UP000018144">
    <property type="component" value="Unassembled WGS sequence"/>
</dbReference>
<dbReference type="STRING" id="1076935.U4LB43"/>
<protein>
    <recommendedName>
        <fullName evidence="3">Thioredoxin</fullName>
    </recommendedName>
</protein>
<evidence type="ECO:0000256" key="5">
    <source>
        <dbReference type="PIRSR" id="PIRSR000077-4"/>
    </source>
</evidence>
<feature type="active site" description="Nucleophile" evidence="4">
    <location>
        <position position="33"/>
    </location>
</feature>
<keyword evidence="5" id="KW-0676">Redox-active center</keyword>
<feature type="domain" description="Thioredoxin" evidence="6">
    <location>
        <begin position="1"/>
        <end position="109"/>
    </location>
</feature>
<evidence type="ECO:0000256" key="4">
    <source>
        <dbReference type="PIRSR" id="PIRSR000077-1"/>
    </source>
</evidence>
<comment type="similarity">
    <text evidence="1 3">Belongs to the thioredoxin family.</text>
</comment>
<accession>U4LB43</accession>
<reference evidence="7 8" key="1">
    <citation type="journal article" date="2013" name="PLoS Genet.">
        <title>The genome and development-dependent transcriptomes of Pyronema confluens: a window into fungal evolution.</title>
        <authorList>
            <person name="Traeger S."/>
            <person name="Altegoer F."/>
            <person name="Freitag M."/>
            <person name="Gabaldon T."/>
            <person name="Kempken F."/>
            <person name="Kumar A."/>
            <person name="Marcet-Houben M."/>
            <person name="Poggeler S."/>
            <person name="Stajich J.E."/>
            <person name="Nowrousian M."/>
        </authorList>
    </citation>
    <scope>NUCLEOTIDE SEQUENCE [LARGE SCALE GENOMIC DNA]</scope>
    <source>
        <strain evidence="8">CBS 100304</strain>
        <tissue evidence="7">Vegetative mycelium</tissue>
    </source>
</reference>
<dbReference type="PANTHER" id="PTHR46115">
    <property type="entry name" value="THIOREDOXIN-LIKE PROTEIN 1"/>
    <property type="match status" value="1"/>
</dbReference>
<proteinExistence type="inferred from homology"/>
<dbReference type="Gene3D" id="3.40.30.10">
    <property type="entry name" value="Glutaredoxin"/>
    <property type="match status" value="1"/>
</dbReference>
<gene>
    <name evidence="7" type="ORF">PCON_06978</name>
</gene>
<dbReference type="AlphaFoldDB" id="U4LB43"/>
<dbReference type="InterPro" id="IPR017937">
    <property type="entry name" value="Thioredoxin_CS"/>
</dbReference>
<name>U4LB43_PYROM</name>
<dbReference type="InterPro" id="IPR036249">
    <property type="entry name" value="Thioredoxin-like_sf"/>
</dbReference>
<dbReference type="Pfam" id="PF00085">
    <property type="entry name" value="Thioredoxin"/>
    <property type="match status" value="1"/>
</dbReference>
<dbReference type="FunFam" id="3.40.30.10:FF:000245">
    <property type="entry name" value="Thioredoxin"/>
    <property type="match status" value="1"/>
</dbReference>
<dbReference type="EMBL" id="HF935350">
    <property type="protein sequence ID" value="CCX07389.1"/>
    <property type="molecule type" value="Genomic_DNA"/>
</dbReference>
<sequence length="109" mass="12446">MPTEIHTQAEFNNIVQGAPDGQLTVIDCYATWCGPCRAISPRMVQFESEYPTVKFFKMDIDKFQEFANIMGIRAMPTFFFYIGSQKVDEVVGANVTEIKGKIEMYSRDD</sequence>
<dbReference type="CDD" id="cd02947">
    <property type="entry name" value="TRX_family"/>
    <property type="match status" value="1"/>
</dbReference>
<organism evidence="7 8">
    <name type="scientific">Pyronema omphalodes (strain CBS 100304)</name>
    <name type="common">Pyronema confluens</name>
    <dbReference type="NCBI Taxonomy" id="1076935"/>
    <lineage>
        <taxon>Eukaryota</taxon>
        <taxon>Fungi</taxon>
        <taxon>Dikarya</taxon>
        <taxon>Ascomycota</taxon>
        <taxon>Pezizomycotina</taxon>
        <taxon>Pezizomycetes</taxon>
        <taxon>Pezizales</taxon>
        <taxon>Pyronemataceae</taxon>
        <taxon>Pyronema</taxon>
    </lineage>
</organism>
<dbReference type="PROSITE" id="PS00194">
    <property type="entry name" value="THIOREDOXIN_1"/>
    <property type="match status" value="1"/>
</dbReference>
<dbReference type="SUPFAM" id="SSF52833">
    <property type="entry name" value="Thioredoxin-like"/>
    <property type="match status" value="1"/>
</dbReference>
<feature type="disulfide bond" description="Redox-active" evidence="5">
    <location>
        <begin position="33"/>
        <end position="36"/>
    </location>
</feature>
<evidence type="ECO:0000259" key="6">
    <source>
        <dbReference type="PROSITE" id="PS51352"/>
    </source>
</evidence>
<dbReference type="PRINTS" id="PR00421">
    <property type="entry name" value="THIOREDOXIN"/>
</dbReference>
<dbReference type="eggNOG" id="KOG0907">
    <property type="taxonomic scope" value="Eukaryota"/>
</dbReference>
<evidence type="ECO:0000313" key="7">
    <source>
        <dbReference type="EMBL" id="CCX07389.1"/>
    </source>
</evidence>
<dbReference type="InterPro" id="IPR013766">
    <property type="entry name" value="Thioredoxin_domain"/>
</dbReference>
<dbReference type="PROSITE" id="PS51352">
    <property type="entry name" value="THIOREDOXIN_2"/>
    <property type="match status" value="1"/>
</dbReference>
<evidence type="ECO:0000313" key="8">
    <source>
        <dbReference type="Proteomes" id="UP000018144"/>
    </source>
</evidence>
<evidence type="ECO:0000256" key="2">
    <source>
        <dbReference type="ARBA" id="ARBA00023157"/>
    </source>
</evidence>
<feature type="site" description="Contributes to redox potential value" evidence="4">
    <location>
        <position position="35"/>
    </location>
</feature>
<dbReference type="OrthoDB" id="10263751at2759"/>
<evidence type="ECO:0000256" key="1">
    <source>
        <dbReference type="ARBA" id="ARBA00008987"/>
    </source>
</evidence>
<feature type="site" description="Deprotonates C-terminal active site Cys" evidence="4">
    <location>
        <position position="27"/>
    </location>
</feature>
<feature type="site" description="Contributes to redox potential value" evidence="4">
    <location>
        <position position="34"/>
    </location>
</feature>
<evidence type="ECO:0000256" key="3">
    <source>
        <dbReference type="PIRNR" id="PIRNR000077"/>
    </source>
</evidence>
<dbReference type="InterPro" id="IPR005746">
    <property type="entry name" value="Thioredoxin"/>
</dbReference>
<dbReference type="OMA" id="SATWCAN"/>